<dbReference type="PANTHER" id="PTHR42879">
    <property type="entry name" value="3-OXOACYL-(ACYL-CARRIER-PROTEIN) REDUCTASE"/>
    <property type="match status" value="1"/>
</dbReference>
<sequence length="255" mass="26115">MSYTSHPDLGGKVALVTGGSRGIGAATCRALAANGVRVAVNGRDPAAVDALVADITAAGGSALAVPGDATDAETVRRIREEVERAFGPIDVLAPFVGGQGRPTPTHQLGAEQWRATVEADLTSVFLAVSEVLPSMIERRTGVIVMMSSTAGRLPGLASAAYAAAKAGVVMFSKHLAAGVGPHGIRVNCLAPSAVLNSRMQQHMTEEQLADLAARFPLGRIGKPEDVAEAVLYLASDAASWITGATLDLTGGRVIV</sequence>
<dbReference type="SMART" id="SM00822">
    <property type="entry name" value="PKS_KR"/>
    <property type="match status" value="1"/>
</dbReference>
<dbReference type="InterPro" id="IPR020904">
    <property type="entry name" value="Sc_DH/Rdtase_CS"/>
</dbReference>
<dbReference type="NCBIfam" id="NF005559">
    <property type="entry name" value="PRK07231.1"/>
    <property type="match status" value="1"/>
</dbReference>
<dbReference type="Proteomes" id="UP001500620">
    <property type="component" value="Unassembled WGS sequence"/>
</dbReference>
<organism evidence="3 4">
    <name type="scientific">Dactylosporangium darangshiense</name>
    <dbReference type="NCBI Taxonomy" id="579108"/>
    <lineage>
        <taxon>Bacteria</taxon>
        <taxon>Bacillati</taxon>
        <taxon>Actinomycetota</taxon>
        <taxon>Actinomycetes</taxon>
        <taxon>Micromonosporales</taxon>
        <taxon>Micromonosporaceae</taxon>
        <taxon>Dactylosporangium</taxon>
    </lineage>
</organism>
<proteinExistence type="inferred from homology"/>
<dbReference type="InterPro" id="IPR002347">
    <property type="entry name" value="SDR_fam"/>
</dbReference>
<protein>
    <submittedName>
        <fullName evidence="3">3-oxoacyl-[acyl-carrier-protein] reductase</fullName>
    </submittedName>
</protein>
<dbReference type="InterPro" id="IPR036291">
    <property type="entry name" value="NAD(P)-bd_dom_sf"/>
</dbReference>
<dbReference type="InterPro" id="IPR057326">
    <property type="entry name" value="KR_dom"/>
</dbReference>
<dbReference type="InterPro" id="IPR050259">
    <property type="entry name" value="SDR"/>
</dbReference>
<keyword evidence="4" id="KW-1185">Reference proteome</keyword>
<evidence type="ECO:0000313" key="4">
    <source>
        <dbReference type="Proteomes" id="UP001500620"/>
    </source>
</evidence>
<comment type="caution">
    <text evidence="3">The sequence shown here is derived from an EMBL/GenBank/DDBJ whole genome shotgun (WGS) entry which is preliminary data.</text>
</comment>
<evidence type="ECO:0000256" key="1">
    <source>
        <dbReference type="ARBA" id="ARBA00006484"/>
    </source>
</evidence>
<dbReference type="PROSITE" id="PS00061">
    <property type="entry name" value="ADH_SHORT"/>
    <property type="match status" value="1"/>
</dbReference>
<comment type="similarity">
    <text evidence="1">Belongs to the short-chain dehydrogenases/reductases (SDR) family.</text>
</comment>
<name>A0ABP8DJM0_9ACTN</name>
<dbReference type="SUPFAM" id="SSF51735">
    <property type="entry name" value="NAD(P)-binding Rossmann-fold domains"/>
    <property type="match status" value="1"/>
</dbReference>
<dbReference type="Gene3D" id="3.40.50.720">
    <property type="entry name" value="NAD(P)-binding Rossmann-like Domain"/>
    <property type="match status" value="1"/>
</dbReference>
<evidence type="ECO:0000259" key="2">
    <source>
        <dbReference type="SMART" id="SM00822"/>
    </source>
</evidence>
<dbReference type="EMBL" id="BAABAT010000028">
    <property type="protein sequence ID" value="GAA4257715.1"/>
    <property type="molecule type" value="Genomic_DNA"/>
</dbReference>
<dbReference type="RefSeq" id="WP_345134700.1">
    <property type="nucleotide sequence ID" value="NZ_BAABAT010000028.1"/>
</dbReference>
<gene>
    <name evidence="3" type="primary">fabG_5</name>
    <name evidence="3" type="ORF">GCM10022255_075610</name>
</gene>
<evidence type="ECO:0000313" key="3">
    <source>
        <dbReference type="EMBL" id="GAA4257715.1"/>
    </source>
</evidence>
<feature type="domain" description="Ketoreductase" evidence="2">
    <location>
        <begin position="12"/>
        <end position="192"/>
    </location>
</feature>
<reference evidence="4" key="1">
    <citation type="journal article" date="2019" name="Int. J. Syst. Evol. Microbiol.">
        <title>The Global Catalogue of Microorganisms (GCM) 10K type strain sequencing project: providing services to taxonomists for standard genome sequencing and annotation.</title>
        <authorList>
            <consortium name="The Broad Institute Genomics Platform"/>
            <consortium name="The Broad Institute Genome Sequencing Center for Infectious Disease"/>
            <person name="Wu L."/>
            <person name="Ma J."/>
        </authorList>
    </citation>
    <scope>NUCLEOTIDE SEQUENCE [LARGE SCALE GENOMIC DNA]</scope>
    <source>
        <strain evidence="4">JCM 17441</strain>
    </source>
</reference>
<dbReference type="PRINTS" id="PR00081">
    <property type="entry name" value="GDHRDH"/>
</dbReference>
<dbReference type="CDD" id="cd05233">
    <property type="entry name" value="SDR_c"/>
    <property type="match status" value="1"/>
</dbReference>
<accession>A0ABP8DJM0</accession>
<dbReference type="PANTHER" id="PTHR42879:SF2">
    <property type="entry name" value="3-OXOACYL-[ACYL-CARRIER-PROTEIN] REDUCTASE FABG"/>
    <property type="match status" value="1"/>
</dbReference>
<dbReference type="Pfam" id="PF13561">
    <property type="entry name" value="adh_short_C2"/>
    <property type="match status" value="1"/>
</dbReference>